<dbReference type="Pfam" id="PF03140">
    <property type="entry name" value="DUF247"/>
    <property type="match status" value="1"/>
</dbReference>
<feature type="compositionally biased region" description="Acidic residues" evidence="1">
    <location>
        <begin position="25"/>
        <end position="73"/>
    </location>
</feature>
<dbReference type="PANTHER" id="PTHR31170:SF9">
    <property type="entry name" value="PROTEIN, PUTATIVE (DUF247)-RELATED"/>
    <property type="match status" value="1"/>
</dbReference>
<keyword evidence="3" id="KW-1185">Reference proteome</keyword>
<evidence type="ECO:0000256" key="1">
    <source>
        <dbReference type="SAM" id="MobiDB-lite"/>
    </source>
</evidence>
<dbReference type="Proteomes" id="UP000026915">
    <property type="component" value="Chromosome 1"/>
</dbReference>
<feature type="region of interest" description="Disordered" evidence="1">
    <location>
        <begin position="25"/>
        <end position="77"/>
    </location>
</feature>
<feature type="region of interest" description="Disordered" evidence="1">
    <location>
        <begin position="114"/>
        <end position="156"/>
    </location>
</feature>
<dbReference type="EMBL" id="CM001879">
    <property type="protein sequence ID" value="EOX96417.1"/>
    <property type="molecule type" value="Genomic_DNA"/>
</dbReference>
<dbReference type="HOGENOM" id="CLU_765947_0_0_1"/>
<accession>A0A061DVH9</accession>
<dbReference type="Gramene" id="EOX96417">
    <property type="protein sequence ID" value="EOX96417"/>
    <property type="gene ID" value="TCM_005665"/>
</dbReference>
<gene>
    <name evidence="2" type="ORF">TCM_005665</name>
</gene>
<protein>
    <submittedName>
        <fullName evidence="2">Uncharacterized protein</fullName>
    </submittedName>
</protein>
<dbReference type="AlphaFoldDB" id="A0A061DVH9"/>
<organism evidence="2 3">
    <name type="scientific">Theobroma cacao</name>
    <name type="common">Cacao</name>
    <name type="synonym">Cocoa</name>
    <dbReference type="NCBI Taxonomy" id="3641"/>
    <lineage>
        <taxon>Eukaryota</taxon>
        <taxon>Viridiplantae</taxon>
        <taxon>Streptophyta</taxon>
        <taxon>Embryophyta</taxon>
        <taxon>Tracheophyta</taxon>
        <taxon>Spermatophyta</taxon>
        <taxon>Magnoliopsida</taxon>
        <taxon>eudicotyledons</taxon>
        <taxon>Gunneridae</taxon>
        <taxon>Pentapetalae</taxon>
        <taxon>rosids</taxon>
        <taxon>malvids</taxon>
        <taxon>Malvales</taxon>
        <taxon>Malvaceae</taxon>
        <taxon>Byttnerioideae</taxon>
        <taxon>Theobroma</taxon>
    </lineage>
</organism>
<reference evidence="2 3" key="1">
    <citation type="journal article" date="2013" name="Genome Biol.">
        <title>The genome sequence of the most widely cultivated cacao type and its use to identify candidate genes regulating pod color.</title>
        <authorList>
            <person name="Motamayor J.C."/>
            <person name="Mockaitis K."/>
            <person name="Schmutz J."/>
            <person name="Haiminen N."/>
            <person name="Iii D.L."/>
            <person name="Cornejo O."/>
            <person name="Findley S.D."/>
            <person name="Zheng P."/>
            <person name="Utro F."/>
            <person name="Royaert S."/>
            <person name="Saski C."/>
            <person name="Jenkins J."/>
            <person name="Podicheti R."/>
            <person name="Zhao M."/>
            <person name="Scheffler B.E."/>
            <person name="Stack J.C."/>
            <person name="Feltus F.A."/>
            <person name="Mustiga G.M."/>
            <person name="Amores F."/>
            <person name="Phillips W."/>
            <person name="Marelli J.P."/>
            <person name="May G.D."/>
            <person name="Shapiro H."/>
            <person name="Ma J."/>
            <person name="Bustamante C.D."/>
            <person name="Schnell R.J."/>
            <person name="Main D."/>
            <person name="Gilbert D."/>
            <person name="Parida L."/>
            <person name="Kuhn D.N."/>
        </authorList>
    </citation>
    <scope>NUCLEOTIDE SEQUENCE [LARGE SCALE GENOMIC DNA]</scope>
    <source>
        <strain evidence="3">cv. Matina 1-6</strain>
    </source>
</reference>
<evidence type="ECO:0000313" key="2">
    <source>
        <dbReference type="EMBL" id="EOX96417.1"/>
    </source>
</evidence>
<dbReference type="InParanoid" id="A0A061DVH9"/>
<proteinExistence type="predicted"/>
<sequence length="362" mass="40763">MNATPSEELDNLTVLASGEYEEVNFLIEDEDDDMQRDEDEEDDMEGDENEDDDEKEDELEDDASETLSDDSDNNEEHEFDYSKKFADLSIQQQMQLKFHDVPFETPYLLGASAEQVENETSTHDSCKSPSIDLGASVDGTSSRSRGRGPSVELQTPIDPTNRLCITPIGERRMTRQIEKSKAKWFDALLIGTHINVATSESACGPMPLNATSPAIALEEKVENLLENLGVSYNCYKIGGLEYEGVELIDMLMDDMLKFTIRDVDLPVKEGIIVNRLGSNVAMANMINNLAVGVAHSTVLYGEIGMELGWHYKNSWNHRWTILKQVYFYNLWRRTVTVATFIVVIRTVLQTVLAILEKTTLTK</sequence>
<dbReference type="InterPro" id="IPR004158">
    <property type="entry name" value="DUF247_pln"/>
</dbReference>
<dbReference type="PANTHER" id="PTHR31170">
    <property type="entry name" value="BNAC04G53230D PROTEIN"/>
    <property type="match status" value="1"/>
</dbReference>
<name>A0A061DVH9_THECC</name>
<evidence type="ECO:0000313" key="3">
    <source>
        <dbReference type="Proteomes" id="UP000026915"/>
    </source>
</evidence>